<dbReference type="Proteomes" id="UP000199347">
    <property type="component" value="Unassembled WGS sequence"/>
</dbReference>
<dbReference type="AlphaFoldDB" id="A0A1G5PBF0"/>
<name>A0A1G5PBF0_AFIMA</name>
<reference evidence="1 2" key="1">
    <citation type="submission" date="2016-10" db="EMBL/GenBank/DDBJ databases">
        <authorList>
            <person name="de Groot N.N."/>
        </authorList>
    </citation>
    <scope>NUCLEOTIDE SEQUENCE [LARGE SCALE GENOMIC DNA]</scope>
    <source>
        <strain evidence="1 2">DSM 2698</strain>
    </source>
</reference>
<dbReference type="EMBL" id="FMVW01000013">
    <property type="protein sequence ID" value="SCZ46340.1"/>
    <property type="molecule type" value="Genomic_DNA"/>
</dbReference>
<proteinExistence type="predicted"/>
<organism evidence="1 2">
    <name type="scientific">Afifella marina DSM 2698</name>
    <dbReference type="NCBI Taxonomy" id="1120955"/>
    <lineage>
        <taxon>Bacteria</taxon>
        <taxon>Pseudomonadati</taxon>
        <taxon>Pseudomonadota</taxon>
        <taxon>Alphaproteobacteria</taxon>
        <taxon>Hyphomicrobiales</taxon>
        <taxon>Afifellaceae</taxon>
        <taxon>Afifella</taxon>
    </lineage>
</organism>
<accession>A0A1G5PBF0</accession>
<protein>
    <submittedName>
        <fullName evidence="1">Uncharacterized protein</fullName>
    </submittedName>
</protein>
<evidence type="ECO:0000313" key="1">
    <source>
        <dbReference type="EMBL" id="SCZ46340.1"/>
    </source>
</evidence>
<gene>
    <name evidence="1" type="ORF">SAMN03080610_03635</name>
</gene>
<sequence length="66" mass="7717">MIWQAVLWRFGHKHTGREELTLTHPDIRTRKYTPLKLLSIILLCKLARAMRERPQHDPPARSGSMG</sequence>
<evidence type="ECO:0000313" key="2">
    <source>
        <dbReference type="Proteomes" id="UP000199347"/>
    </source>
</evidence>
<keyword evidence="2" id="KW-1185">Reference proteome</keyword>